<evidence type="ECO:0000256" key="1">
    <source>
        <dbReference type="SAM" id="MobiDB-lite"/>
    </source>
</evidence>
<dbReference type="STRING" id="216432.CA2559_09373"/>
<keyword evidence="2" id="KW-0732">Signal</keyword>
<dbReference type="eggNOG" id="COG1913">
    <property type="taxonomic scope" value="Bacteria"/>
</dbReference>
<dbReference type="RefSeq" id="WP_013187618.1">
    <property type="nucleotide sequence ID" value="NC_014230.1"/>
</dbReference>
<dbReference type="GeneID" id="89453619"/>
<protein>
    <recommendedName>
        <fullName evidence="5">Membrane metalloprotease</fullName>
    </recommendedName>
</protein>
<evidence type="ECO:0008006" key="5">
    <source>
        <dbReference type="Google" id="ProtNLM"/>
    </source>
</evidence>
<keyword evidence="4" id="KW-1185">Reference proteome</keyword>
<dbReference type="EMBL" id="CP002046">
    <property type="protein sequence ID" value="EAP86233.1"/>
    <property type="molecule type" value="Genomic_DNA"/>
</dbReference>
<dbReference type="AlphaFoldDB" id="A3U8U7"/>
<evidence type="ECO:0000313" key="4">
    <source>
        <dbReference type="Proteomes" id="UP000002297"/>
    </source>
</evidence>
<dbReference type="Proteomes" id="UP000002297">
    <property type="component" value="Chromosome"/>
</dbReference>
<dbReference type="KEGG" id="cat:CA2559_09373"/>
<gene>
    <name evidence="3" type="ordered locus">CA2559_09373</name>
</gene>
<dbReference type="HOGENOM" id="CLU_1048910_0_0_10"/>
<feature type="chain" id="PRO_5002660357" description="Membrane metalloprotease" evidence="2">
    <location>
        <begin position="26"/>
        <end position="256"/>
    </location>
</feature>
<accession>A3U8U7</accession>
<name>A3U8U7_CROAH</name>
<feature type="region of interest" description="Disordered" evidence="1">
    <location>
        <begin position="23"/>
        <end position="44"/>
    </location>
</feature>
<evidence type="ECO:0000313" key="3">
    <source>
        <dbReference type="EMBL" id="EAP86233.1"/>
    </source>
</evidence>
<organism evidence="3 4">
    <name type="scientific">Croceibacter atlanticus (strain ATCC BAA-628 / JCM 21780 / CIP 108009 / IAM 15332 / KCTC 12090 / HTCC2559)</name>
    <dbReference type="NCBI Taxonomy" id="216432"/>
    <lineage>
        <taxon>Bacteria</taxon>
        <taxon>Pseudomonadati</taxon>
        <taxon>Bacteroidota</taxon>
        <taxon>Flavobacteriia</taxon>
        <taxon>Flavobacteriales</taxon>
        <taxon>Flavobacteriaceae</taxon>
        <taxon>Croceibacter</taxon>
    </lineage>
</organism>
<proteinExistence type="predicted"/>
<dbReference type="PROSITE" id="PS51257">
    <property type="entry name" value="PROKAR_LIPOPROTEIN"/>
    <property type="match status" value="1"/>
</dbReference>
<dbReference type="OrthoDB" id="1121673at2"/>
<reference evidence="3 4" key="1">
    <citation type="journal article" date="2010" name="J. Bacteriol.">
        <title>The complete genome sequence of Croceibacter atlanticus HTCC2559T.</title>
        <authorList>
            <person name="Oh H.M."/>
            <person name="Kang I."/>
            <person name="Ferriera S."/>
            <person name="Giovannoni S.J."/>
            <person name="Cho J.C."/>
        </authorList>
    </citation>
    <scope>NUCLEOTIDE SEQUENCE [LARGE SCALE GENOMIC DNA]</scope>
    <source>
        <strain evidence="4">ATCC BAA-628 / HTCC2559 / KCTC 12090</strain>
    </source>
</reference>
<evidence type="ECO:0000256" key="2">
    <source>
        <dbReference type="SAM" id="SignalP"/>
    </source>
</evidence>
<sequence>MRLNTIIIYLFVGVFLMSCSSDSDNDNGNVDPNNPKAGNQLPLGSSANDLLSDQNFSNLAIEIAVDDNVSVSNSALIDLEEFLEARTFKTNITITQRTIESPEMSPYSNSEIVSIEDNNRTLYNTEDTIAVFILYLSGQSENDEGNSVTLGTAYRNTSLVLYKETIDNAGQPLNTPSVSEIESATLQHEFAHLFGLVDIGTEAQTPHVDPDSQGHCNVEDCLMIASIEFASGMIGMNSVPSLDPQCINDLQANGGR</sequence>
<feature type="compositionally biased region" description="Low complexity" evidence="1">
    <location>
        <begin position="23"/>
        <end position="34"/>
    </location>
</feature>
<feature type="signal peptide" evidence="2">
    <location>
        <begin position="1"/>
        <end position="25"/>
    </location>
</feature>